<gene>
    <name evidence="1" type="ORF">SAMN02910417_00296</name>
</gene>
<evidence type="ECO:0000313" key="2">
    <source>
        <dbReference type="Proteomes" id="UP000199228"/>
    </source>
</evidence>
<accession>A0A1G6A5W9</accession>
<reference evidence="1 2" key="1">
    <citation type="submission" date="2016-10" db="EMBL/GenBank/DDBJ databases">
        <authorList>
            <person name="de Groot N.N."/>
        </authorList>
    </citation>
    <scope>NUCLEOTIDE SEQUENCE [LARGE SCALE GENOMIC DNA]</scope>
    <source>
        <strain evidence="1 2">DSM 3217</strain>
    </source>
</reference>
<evidence type="ECO:0000313" key="1">
    <source>
        <dbReference type="EMBL" id="SDB03779.1"/>
    </source>
</evidence>
<dbReference type="RefSeq" id="WP_090171442.1">
    <property type="nucleotide sequence ID" value="NZ_FMXR01000004.1"/>
</dbReference>
<organism evidence="1 2">
    <name type="scientific">Eubacterium oxidoreducens</name>
    <dbReference type="NCBI Taxonomy" id="1732"/>
    <lineage>
        <taxon>Bacteria</taxon>
        <taxon>Bacillati</taxon>
        <taxon>Bacillota</taxon>
        <taxon>Clostridia</taxon>
        <taxon>Eubacteriales</taxon>
        <taxon>Eubacteriaceae</taxon>
        <taxon>Eubacterium</taxon>
    </lineage>
</organism>
<sequence>MAKKKKKGPKVSGPRGWYFMNEQKLTVQEIKDVLDEERYDIEIWHEACVLEVGVADKLSIDIEELETDLRDEYSNRYLEEHKIHSVFYISFRPEEYDRCEPVMKEILQGLGGRICGDTDDFTPVLQ</sequence>
<dbReference type="OrthoDB" id="2053647at2"/>
<dbReference type="AlphaFoldDB" id="A0A1G6A5W9"/>
<protein>
    <submittedName>
        <fullName evidence="1">Uncharacterized protein</fullName>
    </submittedName>
</protein>
<dbReference type="Proteomes" id="UP000199228">
    <property type="component" value="Unassembled WGS sequence"/>
</dbReference>
<proteinExistence type="predicted"/>
<keyword evidence="2" id="KW-1185">Reference proteome</keyword>
<dbReference type="STRING" id="1732.SAMN02910417_00296"/>
<name>A0A1G6A5W9_EUBOX</name>
<dbReference type="EMBL" id="FMXR01000004">
    <property type="protein sequence ID" value="SDB03779.1"/>
    <property type="molecule type" value="Genomic_DNA"/>
</dbReference>